<feature type="signal peptide" evidence="1">
    <location>
        <begin position="1"/>
        <end position="17"/>
    </location>
</feature>
<dbReference type="OrthoDB" id="795133at2"/>
<accession>A0A0E9N220</accession>
<comment type="caution">
    <text evidence="2">The sequence shown here is derived from an EMBL/GenBank/DDBJ whole genome shotgun (WGS) entry which is preliminary data.</text>
</comment>
<keyword evidence="3" id="KW-1185">Reference proteome</keyword>
<sequence length="231" mass="26136">MRFIVFLLLLISGNTLAQGNVAHFSYWKPKPAQASHFESGYKKHLQWHRDHHDKWSWYGWYIISGTRDDVFVDATFNHSWSDFDHPVSPAEDGADNTLNTYPYADFMGGYKLVNLPALSFADSTGLRSKFLRMINLTVHDIVDGKKVVEQLKSRCQSAGIKTFLTFKMVDGGNLSQLLLFIGFNSFGEAGRLENLQDDLSAIQHALQLNVITSITAETLAFRADMSLLQKQ</sequence>
<proteinExistence type="predicted"/>
<dbReference type="EMBL" id="BBWV01000003">
    <property type="protein sequence ID" value="GAO44067.1"/>
    <property type="molecule type" value="Genomic_DNA"/>
</dbReference>
<evidence type="ECO:0000256" key="1">
    <source>
        <dbReference type="SAM" id="SignalP"/>
    </source>
</evidence>
<feature type="chain" id="PRO_5002429876" evidence="1">
    <location>
        <begin position="18"/>
        <end position="231"/>
    </location>
</feature>
<dbReference type="AlphaFoldDB" id="A0A0E9N220"/>
<gene>
    <name evidence="2" type="ORF">FPE01S_03_01070</name>
</gene>
<dbReference type="Proteomes" id="UP000033121">
    <property type="component" value="Unassembled WGS sequence"/>
</dbReference>
<organism evidence="2 3">
    <name type="scientific">Flavihumibacter petaseus NBRC 106054</name>
    <dbReference type="NCBI Taxonomy" id="1220578"/>
    <lineage>
        <taxon>Bacteria</taxon>
        <taxon>Pseudomonadati</taxon>
        <taxon>Bacteroidota</taxon>
        <taxon>Chitinophagia</taxon>
        <taxon>Chitinophagales</taxon>
        <taxon>Chitinophagaceae</taxon>
        <taxon>Flavihumibacter</taxon>
    </lineage>
</organism>
<reference evidence="2 3" key="1">
    <citation type="submission" date="2015-04" db="EMBL/GenBank/DDBJ databases">
        <title>Whole genome shotgun sequence of Flavihumibacter petaseus NBRC 106054.</title>
        <authorList>
            <person name="Miyazawa S."/>
            <person name="Hosoyama A."/>
            <person name="Hashimoto M."/>
            <person name="Noguchi M."/>
            <person name="Tsuchikane K."/>
            <person name="Ohji S."/>
            <person name="Yamazoe A."/>
            <person name="Ichikawa N."/>
            <person name="Kimura A."/>
            <person name="Fujita N."/>
        </authorList>
    </citation>
    <scope>NUCLEOTIDE SEQUENCE [LARGE SCALE GENOMIC DNA]</scope>
    <source>
        <strain evidence="2 3">NBRC 106054</strain>
    </source>
</reference>
<name>A0A0E9N220_9BACT</name>
<evidence type="ECO:0000313" key="2">
    <source>
        <dbReference type="EMBL" id="GAO44067.1"/>
    </source>
</evidence>
<protein>
    <submittedName>
        <fullName evidence="2">Uncharacterized protein</fullName>
    </submittedName>
</protein>
<dbReference type="RefSeq" id="WP_046370043.1">
    <property type="nucleotide sequence ID" value="NZ_BBWV01000003.1"/>
</dbReference>
<dbReference type="STRING" id="1220578.FPE01S_03_01070"/>
<evidence type="ECO:0000313" key="3">
    <source>
        <dbReference type="Proteomes" id="UP000033121"/>
    </source>
</evidence>
<keyword evidence="1" id="KW-0732">Signal</keyword>